<keyword evidence="1 2" id="KW-0238">DNA-binding</keyword>
<dbReference type="KEGG" id="dfl:DFE_3091"/>
<evidence type="ECO:0000256" key="2">
    <source>
        <dbReference type="PROSITE-ProRule" id="PRU00335"/>
    </source>
</evidence>
<evidence type="ECO:0000313" key="4">
    <source>
        <dbReference type="EMBL" id="BBD09817.1"/>
    </source>
</evidence>
<gene>
    <name evidence="4" type="ORF">DFE_3091</name>
</gene>
<dbReference type="InterPro" id="IPR001647">
    <property type="entry name" value="HTH_TetR"/>
</dbReference>
<dbReference type="GO" id="GO:0003677">
    <property type="term" value="F:DNA binding"/>
    <property type="evidence" value="ECO:0007669"/>
    <property type="project" value="UniProtKB-UniRule"/>
</dbReference>
<evidence type="ECO:0000256" key="1">
    <source>
        <dbReference type="ARBA" id="ARBA00023125"/>
    </source>
</evidence>
<dbReference type="InterPro" id="IPR009057">
    <property type="entry name" value="Homeodomain-like_sf"/>
</dbReference>
<dbReference type="InterPro" id="IPR015292">
    <property type="entry name" value="Tscrpt_reg_YbiH_C"/>
</dbReference>
<dbReference type="Proteomes" id="UP000269883">
    <property type="component" value="Chromosome"/>
</dbReference>
<dbReference type="PRINTS" id="PR00455">
    <property type="entry name" value="HTHTETR"/>
</dbReference>
<dbReference type="Pfam" id="PF00440">
    <property type="entry name" value="TetR_N"/>
    <property type="match status" value="1"/>
</dbReference>
<evidence type="ECO:0000259" key="3">
    <source>
        <dbReference type="PROSITE" id="PS50977"/>
    </source>
</evidence>
<evidence type="ECO:0000313" key="5">
    <source>
        <dbReference type="Proteomes" id="UP000269883"/>
    </source>
</evidence>
<dbReference type="RefSeq" id="WP_126380828.1">
    <property type="nucleotide sequence ID" value="NZ_AP017378.1"/>
</dbReference>
<keyword evidence="5" id="KW-1185">Reference proteome</keyword>
<accession>A0A2Z6B2S9</accession>
<reference evidence="4 5" key="1">
    <citation type="journal article" date="2018" name="Sci. Adv.">
        <title>Multi-heme cytochromes provide a pathway for survival in energy-limited environments.</title>
        <authorList>
            <person name="Deng X."/>
            <person name="Dohmae N."/>
            <person name="Nealson K.H."/>
            <person name="Hashimoto K."/>
            <person name="Okamoto A."/>
        </authorList>
    </citation>
    <scope>NUCLEOTIDE SEQUENCE [LARGE SCALE GENOMIC DNA]</scope>
    <source>
        <strain evidence="4 5">IS5</strain>
    </source>
</reference>
<dbReference type="InterPro" id="IPR036271">
    <property type="entry name" value="Tet_transcr_reg_TetR-rel_C_sf"/>
</dbReference>
<dbReference type="Gene3D" id="1.10.357.10">
    <property type="entry name" value="Tetracycline Repressor, domain 2"/>
    <property type="match status" value="1"/>
</dbReference>
<name>A0A2Z6B2S9_9BACT</name>
<feature type="domain" description="HTH tetR-type" evidence="3">
    <location>
        <begin position="8"/>
        <end position="68"/>
    </location>
</feature>
<dbReference type="OrthoDB" id="9790413at2"/>
<protein>
    <submittedName>
        <fullName evidence="4">Regulatory protein TetR</fullName>
    </submittedName>
</protein>
<dbReference type="Pfam" id="PF09209">
    <property type="entry name" value="CecR_C"/>
    <property type="match status" value="1"/>
</dbReference>
<organism evidence="4 5">
    <name type="scientific">Desulfovibrio ferrophilus</name>
    <dbReference type="NCBI Taxonomy" id="241368"/>
    <lineage>
        <taxon>Bacteria</taxon>
        <taxon>Pseudomonadati</taxon>
        <taxon>Thermodesulfobacteriota</taxon>
        <taxon>Desulfovibrionia</taxon>
        <taxon>Desulfovibrionales</taxon>
        <taxon>Desulfovibrionaceae</taxon>
        <taxon>Desulfovibrio</taxon>
    </lineage>
</organism>
<feature type="DNA-binding region" description="H-T-H motif" evidence="2">
    <location>
        <begin position="31"/>
        <end position="50"/>
    </location>
</feature>
<proteinExistence type="predicted"/>
<dbReference type="EMBL" id="AP017378">
    <property type="protein sequence ID" value="BBD09817.1"/>
    <property type="molecule type" value="Genomic_DNA"/>
</dbReference>
<sequence length="223" mass="25332">MKINHTELSTKERLFKAAIRVFAEKGYEAATVRDICHRADANVASVNYHYGDKEKLYFQVVLEIFKVTRETRTPHLSPDAPPYDRLKTFIRSTFEEILPSAYLSKDQEECMAMGTIFMLEMARPTGALDSIVKDYISPDNDELNNILTAILGEDAPPEMIGMSAASVIAQPLHFFYSMPIIQRLNPDKGEFLTDPGFIDYATEHIFQFCVGGLEHFKKNLRGK</sequence>
<dbReference type="PROSITE" id="PS50977">
    <property type="entry name" value="HTH_TETR_2"/>
    <property type="match status" value="1"/>
</dbReference>
<dbReference type="PANTHER" id="PTHR43479">
    <property type="entry name" value="ACREF/ENVCD OPERON REPRESSOR-RELATED"/>
    <property type="match status" value="1"/>
</dbReference>
<dbReference type="AlphaFoldDB" id="A0A2Z6B2S9"/>
<dbReference type="SUPFAM" id="SSF48498">
    <property type="entry name" value="Tetracyclin repressor-like, C-terminal domain"/>
    <property type="match status" value="1"/>
</dbReference>
<dbReference type="SUPFAM" id="SSF46689">
    <property type="entry name" value="Homeodomain-like"/>
    <property type="match status" value="1"/>
</dbReference>
<dbReference type="InterPro" id="IPR050624">
    <property type="entry name" value="HTH-type_Tx_Regulator"/>
</dbReference>
<dbReference type="PANTHER" id="PTHR43479:SF11">
    <property type="entry name" value="ACREF_ENVCD OPERON REPRESSOR-RELATED"/>
    <property type="match status" value="1"/>
</dbReference>
<dbReference type="Gene3D" id="1.10.10.60">
    <property type="entry name" value="Homeodomain-like"/>
    <property type="match status" value="1"/>
</dbReference>